<evidence type="ECO:0000256" key="3">
    <source>
        <dbReference type="ARBA" id="ARBA00023295"/>
    </source>
</evidence>
<dbReference type="Pfam" id="PF00232">
    <property type="entry name" value="Glyco_hydro_1"/>
    <property type="match status" value="1"/>
</dbReference>
<dbReference type="Proteomes" id="UP000051315">
    <property type="component" value="Unassembled WGS sequence"/>
</dbReference>
<dbReference type="PANTHER" id="PTHR10353:SF136">
    <property type="entry name" value="ARYL-PHOSPHO-BETA-D-GLUCOSIDASE BGLC"/>
    <property type="match status" value="1"/>
</dbReference>
<dbReference type="PATRIC" id="fig|1423735.3.peg.1709"/>
<proteinExistence type="inferred from homology"/>
<reference evidence="7 8" key="1">
    <citation type="journal article" date="2015" name="Genome Announc.">
        <title>Expanding the biotechnology potential of lactobacilli through comparative genomics of 213 strains and associated genera.</title>
        <authorList>
            <person name="Sun Z."/>
            <person name="Harris H.M."/>
            <person name="McCann A."/>
            <person name="Guo C."/>
            <person name="Argimon S."/>
            <person name="Zhang W."/>
            <person name="Yang X."/>
            <person name="Jeffery I.B."/>
            <person name="Cooney J.C."/>
            <person name="Kagawa T.F."/>
            <person name="Liu W."/>
            <person name="Song Y."/>
            <person name="Salvetti E."/>
            <person name="Wrobel A."/>
            <person name="Rasinkangas P."/>
            <person name="Parkhill J."/>
            <person name="Rea M.C."/>
            <person name="O'Sullivan O."/>
            <person name="Ritari J."/>
            <person name="Douillard F.P."/>
            <person name="Paul Ross R."/>
            <person name="Yang R."/>
            <person name="Briner A.E."/>
            <person name="Felis G.E."/>
            <person name="de Vos W.M."/>
            <person name="Barrangou R."/>
            <person name="Klaenhammer T.R."/>
            <person name="Caufield P.W."/>
            <person name="Cui Y."/>
            <person name="Zhang H."/>
            <person name="O'Toole P.W."/>
        </authorList>
    </citation>
    <scope>NUCLEOTIDE SEQUENCE [LARGE SCALE GENOMIC DNA]</scope>
    <source>
        <strain evidence="7 8">DSM 17758</strain>
    </source>
</reference>
<dbReference type="OrthoDB" id="1688691at2"/>
<feature type="active site" description="Nucleophile" evidence="4">
    <location>
        <position position="387"/>
    </location>
</feature>
<comment type="similarity">
    <text evidence="1 5">Belongs to the glycosyl hydrolase 1 family.</text>
</comment>
<accession>A0A0R1VVM8</accession>
<dbReference type="SUPFAM" id="SSF51445">
    <property type="entry name" value="(Trans)glycosidases"/>
    <property type="match status" value="1"/>
</dbReference>
<protein>
    <submittedName>
        <fullName evidence="7">Beta-glucosidase</fullName>
    </submittedName>
</protein>
<evidence type="ECO:0000256" key="2">
    <source>
        <dbReference type="ARBA" id="ARBA00022801"/>
    </source>
</evidence>
<dbReference type="InterPro" id="IPR018120">
    <property type="entry name" value="Glyco_hydro_1_AS"/>
</dbReference>
<organism evidence="7 8">
    <name type="scientific">Lapidilactobacillus concavus DSM 17758</name>
    <dbReference type="NCBI Taxonomy" id="1423735"/>
    <lineage>
        <taxon>Bacteria</taxon>
        <taxon>Bacillati</taxon>
        <taxon>Bacillota</taxon>
        <taxon>Bacilli</taxon>
        <taxon>Lactobacillales</taxon>
        <taxon>Lactobacillaceae</taxon>
        <taxon>Lapidilactobacillus</taxon>
    </lineage>
</organism>
<dbReference type="FunFam" id="3.20.20.80:FF:000004">
    <property type="entry name" value="Beta-glucosidase 6-phospho-beta-glucosidase"/>
    <property type="match status" value="1"/>
</dbReference>
<dbReference type="GO" id="GO:0005829">
    <property type="term" value="C:cytosol"/>
    <property type="evidence" value="ECO:0007669"/>
    <property type="project" value="TreeGrafter"/>
</dbReference>
<name>A0A0R1VVM8_9LACO</name>
<evidence type="ECO:0000256" key="6">
    <source>
        <dbReference type="RuleBase" id="RU004468"/>
    </source>
</evidence>
<dbReference type="PROSITE" id="PS00572">
    <property type="entry name" value="GLYCOSYL_HYDROL_F1_1"/>
    <property type="match status" value="1"/>
</dbReference>
<comment type="caution">
    <text evidence="7">The sequence shown here is derived from an EMBL/GenBank/DDBJ whole genome shotgun (WGS) entry which is preliminary data.</text>
</comment>
<dbReference type="PANTHER" id="PTHR10353">
    <property type="entry name" value="GLYCOSYL HYDROLASE"/>
    <property type="match status" value="1"/>
</dbReference>
<dbReference type="AlphaFoldDB" id="A0A0R1VVM8"/>
<dbReference type="GO" id="GO:0016052">
    <property type="term" value="P:carbohydrate catabolic process"/>
    <property type="evidence" value="ECO:0007669"/>
    <property type="project" value="TreeGrafter"/>
</dbReference>
<dbReference type="STRING" id="1423735.FC15_GL001647"/>
<dbReference type="GO" id="GO:0008422">
    <property type="term" value="F:beta-glucosidase activity"/>
    <property type="evidence" value="ECO:0007669"/>
    <property type="project" value="TreeGrafter"/>
</dbReference>
<evidence type="ECO:0000313" key="8">
    <source>
        <dbReference type="Proteomes" id="UP000051315"/>
    </source>
</evidence>
<dbReference type="PROSITE" id="PS00653">
    <property type="entry name" value="GLYCOSYL_HYDROL_F1_2"/>
    <property type="match status" value="1"/>
</dbReference>
<dbReference type="Gene3D" id="3.20.20.80">
    <property type="entry name" value="Glycosidases"/>
    <property type="match status" value="1"/>
</dbReference>
<evidence type="ECO:0000256" key="4">
    <source>
        <dbReference type="PROSITE-ProRule" id="PRU10055"/>
    </source>
</evidence>
<dbReference type="RefSeq" id="WP_057824658.1">
    <property type="nucleotide sequence ID" value="NZ_AZFX01000048.1"/>
</dbReference>
<keyword evidence="8" id="KW-1185">Reference proteome</keyword>
<gene>
    <name evidence="7" type="ORF">FC15_GL001647</name>
</gene>
<dbReference type="PRINTS" id="PR00131">
    <property type="entry name" value="GLHYDRLASE1"/>
</dbReference>
<dbReference type="InterPro" id="IPR001360">
    <property type="entry name" value="Glyco_hydro_1"/>
</dbReference>
<sequence>MYYQKLDEFQKNFLWGAASAAYQIEGAYQEDGKGLSIWDEYAHQPGNTFKGTTGDVAIDHYHRVEEDVALMAKMGLKAYRFSVAWSRVIPDGEGDVNEAGLAFYRKLITLLKQNQIEPVLTIYHWDLPLALQKKYNGWGSREIIPAFEKYCRTLFSAFKDDVKYWVTFNEQNVFTSMGYRWAQHPPKVTDIKRMYAANHIINLANATAINLFHELVPNGQIGPSFGYGPVYPLTGDPNDVLAAVNANDFNNNWWLDVYCRGEYPYFMLKQLQKAGIAPEITADDQVLLKSAKPDFLGINYYHGGTVQTNRLQKPVKEAEQKDFSATDPYLMQPKADQAQSPEVPMFNSVSNPYLDKTAWGWEIDPVGFRVALRQVYEKYRLPLFVTENGLGAVDELVDGKVDDQYRIDYLAQHVKTMKEAITDGVEMIGYCAWSFSDILSWLNGYKKRYGFVYVNRDDDSQKDLKRIPKASYYWYQQLIAQNGAQITADSEEQ</sequence>
<dbReference type="EMBL" id="AZFX01000048">
    <property type="protein sequence ID" value="KRM09554.1"/>
    <property type="molecule type" value="Genomic_DNA"/>
</dbReference>
<evidence type="ECO:0000256" key="1">
    <source>
        <dbReference type="ARBA" id="ARBA00010838"/>
    </source>
</evidence>
<keyword evidence="2 6" id="KW-0378">Hydrolase</keyword>
<dbReference type="InterPro" id="IPR033132">
    <property type="entry name" value="GH_1_N_CS"/>
</dbReference>
<evidence type="ECO:0000256" key="5">
    <source>
        <dbReference type="RuleBase" id="RU003690"/>
    </source>
</evidence>
<keyword evidence="3 6" id="KW-0326">Glycosidase</keyword>
<evidence type="ECO:0000313" key="7">
    <source>
        <dbReference type="EMBL" id="KRM09554.1"/>
    </source>
</evidence>
<dbReference type="InterPro" id="IPR017853">
    <property type="entry name" value="GH"/>
</dbReference>